<evidence type="ECO:0000256" key="1">
    <source>
        <dbReference type="SAM" id="MobiDB-lite"/>
    </source>
</evidence>
<accession>A0A7C8BPZ8</accession>
<feature type="compositionally biased region" description="Low complexity" evidence="1">
    <location>
        <begin position="160"/>
        <end position="174"/>
    </location>
</feature>
<comment type="caution">
    <text evidence="3">The sequence shown here is derived from an EMBL/GenBank/DDBJ whole genome shotgun (WGS) entry which is preliminary data.</text>
</comment>
<dbReference type="Proteomes" id="UP000481339">
    <property type="component" value="Unassembled WGS sequence"/>
</dbReference>
<proteinExistence type="predicted"/>
<evidence type="ECO:0000313" key="3">
    <source>
        <dbReference type="EMBL" id="KAB1632405.1"/>
    </source>
</evidence>
<sequence>MPMTDFTPHTPLEPGDREAQAAPRVSGPGRVLVVVYAILALSATARSLVQIATRFDRAPLAYSLSAVAAVVYIVATVALARHHRPGWHRVAVITIGFELAGVLIVGALTTWEPTLFLSNTGDGRVESTVWSGFGMGYGFVPLVLPVLGLWWLARHRPGRADAGASRGDTDAAGGRAAGTER</sequence>
<protein>
    <recommendedName>
        <fullName evidence="5">Integral membrane protein</fullName>
    </recommendedName>
</protein>
<feature type="region of interest" description="Disordered" evidence="1">
    <location>
        <begin position="1"/>
        <end position="23"/>
    </location>
</feature>
<reference evidence="3 4" key="1">
    <citation type="submission" date="2019-09" db="EMBL/GenBank/DDBJ databases">
        <title>Phylogeny of genus Pseudoclavibacter and closely related genus.</title>
        <authorList>
            <person name="Li Y."/>
        </authorList>
    </citation>
    <scope>NUCLEOTIDE SEQUENCE [LARGE SCALE GENOMIC DNA]</scope>
    <source>
        <strain evidence="3 4">JCM 16921</strain>
    </source>
</reference>
<feature type="transmembrane region" description="Helical" evidence="2">
    <location>
        <begin position="31"/>
        <end position="49"/>
    </location>
</feature>
<keyword evidence="2" id="KW-0812">Transmembrane</keyword>
<feature type="transmembrane region" description="Helical" evidence="2">
    <location>
        <begin position="61"/>
        <end position="80"/>
    </location>
</feature>
<gene>
    <name evidence="3" type="ORF">F8O02_05220</name>
</gene>
<keyword evidence="2" id="KW-1133">Transmembrane helix</keyword>
<evidence type="ECO:0008006" key="5">
    <source>
        <dbReference type="Google" id="ProtNLM"/>
    </source>
</evidence>
<dbReference type="AlphaFoldDB" id="A0A7C8BPZ8"/>
<organism evidence="3 4">
    <name type="scientific">Pseudoclavibacter caeni</name>
    <dbReference type="NCBI Taxonomy" id="908846"/>
    <lineage>
        <taxon>Bacteria</taxon>
        <taxon>Bacillati</taxon>
        <taxon>Actinomycetota</taxon>
        <taxon>Actinomycetes</taxon>
        <taxon>Micrococcales</taxon>
        <taxon>Microbacteriaceae</taxon>
        <taxon>Pseudoclavibacter</taxon>
    </lineage>
</organism>
<feature type="transmembrane region" description="Helical" evidence="2">
    <location>
        <begin position="129"/>
        <end position="152"/>
    </location>
</feature>
<evidence type="ECO:0000313" key="4">
    <source>
        <dbReference type="Proteomes" id="UP000481339"/>
    </source>
</evidence>
<dbReference type="OrthoDB" id="25997at2"/>
<keyword evidence="4" id="KW-1185">Reference proteome</keyword>
<feature type="transmembrane region" description="Helical" evidence="2">
    <location>
        <begin position="87"/>
        <end position="109"/>
    </location>
</feature>
<evidence type="ECO:0000256" key="2">
    <source>
        <dbReference type="SAM" id="Phobius"/>
    </source>
</evidence>
<name>A0A7C8BPZ8_9MICO</name>
<keyword evidence="2" id="KW-0472">Membrane</keyword>
<feature type="region of interest" description="Disordered" evidence="1">
    <location>
        <begin position="159"/>
        <end position="181"/>
    </location>
</feature>
<dbReference type="EMBL" id="WBKA01000003">
    <property type="protein sequence ID" value="KAB1632405.1"/>
    <property type="molecule type" value="Genomic_DNA"/>
</dbReference>